<dbReference type="GO" id="GO:0006508">
    <property type="term" value="P:proteolysis"/>
    <property type="evidence" value="ECO:0007669"/>
    <property type="project" value="UniProtKB-KW"/>
</dbReference>
<evidence type="ECO:0000256" key="5">
    <source>
        <dbReference type="ARBA" id="ARBA00023180"/>
    </source>
</evidence>
<dbReference type="Pfam" id="PF14543">
    <property type="entry name" value="TAXi_N"/>
    <property type="match status" value="1"/>
</dbReference>
<dbReference type="OrthoDB" id="2747330at2759"/>
<dbReference type="InterPro" id="IPR034161">
    <property type="entry name" value="Pepsin-like_plant"/>
</dbReference>
<organism evidence="9 10">
    <name type="scientific">Protea cynaroides</name>
    <dbReference type="NCBI Taxonomy" id="273540"/>
    <lineage>
        <taxon>Eukaryota</taxon>
        <taxon>Viridiplantae</taxon>
        <taxon>Streptophyta</taxon>
        <taxon>Embryophyta</taxon>
        <taxon>Tracheophyta</taxon>
        <taxon>Spermatophyta</taxon>
        <taxon>Magnoliopsida</taxon>
        <taxon>Proteales</taxon>
        <taxon>Proteaceae</taxon>
        <taxon>Protea</taxon>
    </lineage>
</organism>
<evidence type="ECO:0000256" key="7">
    <source>
        <dbReference type="SAM" id="SignalP"/>
    </source>
</evidence>
<evidence type="ECO:0000256" key="4">
    <source>
        <dbReference type="ARBA" id="ARBA00022801"/>
    </source>
</evidence>
<dbReference type="AlphaFoldDB" id="A0A9Q0H1N6"/>
<dbReference type="Proteomes" id="UP001141806">
    <property type="component" value="Unassembled WGS sequence"/>
</dbReference>
<dbReference type="PANTHER" id="PTHR47967:SF26">
    <property type="entry name" value="PEPTIDASE A1 DOMAIN-CONTAINING PROTEIN"/>
    <property type="match status" value="1"/>
</dbReference>
<dbReference type="InterPro" id="IPR032861">
    <property type="entry name" value="TAXi_N"/>
</dbReference>
<evidence type="ECO:0000256" key="2">
    <source>
        <dbReference type="ARBA" id="ARBA00022670"/>
    </source>
</evidence>
<gene>
    <name evidence="9" type="ORF">NE237_013416</name>
</gene>
<feature type="signal peptide" evidence="7">
    <location>
        <begin position="1"/>
        <end position="22"/>
    </location>
</feature>
<dbReference type="SUPFAM" id="SSF50630">
    <property type="entry name" value="Acid proteases"/>
    <property type="match status" value="1"/>
</dbReference>
<dbReference type="InterPro" id="IPR051708">
    <property type="entry name" value="Plant_Aspart_Prot_A1"/>
</dbReference>
<keyword evidence="4" id="KW-0378">Hydrolase</keyword>
<dbReference type="EMBL" id="JAMYWD010000011">
    <property type="protein sequence ID" value="KAJ4956633.1"/>
    <property type="molecule type" value="Genomic_DNA"/>
</dbReference>
<dbReference type="FunFam" id="2.40.70.10:FF:000055">
    <property type="entry name" value="Probable aspartyl protease At4g16563"/>
    <property type="match status" value="1"/>
</dbReference>
<dbReference type="GO" id="GO:0004190">
    <property type="term" value="F:aspartic-type endopeptidase activity"/>
    <property type="evidence" value="ECO:0007669"/>
    <property type="project" value="UniProtKB-KW"/>
</dbReference>
<sequence length="515" mass="56263">MAFLISLLFFSISIAYLSVSSSQIVLPLSHSMSKTKFNNTHHLLKSSSVQSATRFRNHHHRHLHRRQISLPLSAGSDYTLTFSLGSNPPQTISLYMDTGSDLVWSPCAPFECILCEGKYDTSSASLVPPNISSSAFVPCKSPFCSAVHSSLPSSDLCAISHCPLETIEISDCSSFACPPFYYAYADGSFIARLYRDSISIPMSSPSLHLKNFTFGCAHTSLAEPIGVAGFGRGVLSLPAQLANLSPQLGNSFSYCLISHSFDDQRIRRPSPLILGRYSLDDEKKQQSVEEEGEFQYTQMLDNPKYPYFYCVGLEAISVGRVRIAAPEMLKMVNSKGDGGMVVDSGTTFTMLPAKLYEAVVAEFDRRVDRVYKRSRETEDQTGLGPCYYIDKAAFGKVPKVAFHFVGNARVVLPTRNYFFRFNGGDGVGKKTNVGCLMLMNGGDDAESGGPGATLGNYQQQGFEVIYDLEKGRVGFARKQCATLWDSLNRGGSTSSSPSTGRTGTSPSDDRHMGLG</sequence>
<dbReference type="Gene3D" id="2.40.70.10">
    <property type="entry name" value="Acid Proteases"/>
    <property type="match status" value="2"/>
</dbReference>
<keyword evidence="3" id="KW-0064">Aspartyl protease</keyword>
<feature type="compositionally biased region" description="Low complexity" evidence="6">
    <location>
        <begin position="489"/>
        <end position="506"/>
    </location>
</feature>
<evidence type="ECO:0000256" key="1">
    <source>
        <dbReference type="ARBA" id="ARBA00007447"/>
    </source>
</evidence>
<evidence type="ECO:0000259" key="8">
    <source>
        <dbReference type="PROSITE" id="PS51767"/>
    </source>
</evidence>
<keyword evidence="2" id="KW-0645">Protease</keyword>
<proteinExistence type="inferred from homology"/>
<protein>
    <recommendedName>
        <fullName evidence="8">Peptidase A1 domain-containing protein</fullName>
    </recommendedName>
</protein>
<feature type="region of interest" description="Disordered" evidence="6">
    <location>
        <begin position="487"/>
        <end position="515"/>
    </location>
</feature>
<dbReference type="InterPro" id="IPR021109">
    <property type="entry name" value="Peptidase_aspartic_dom_sf"/>
</dbReference>
<dbReference type="InterPro" id="IPR032799">
    <property type="entry name" value="TAXi_C"/>
</dbReference>
<name>A0A9Q0H1N6_9MAGN</name>
<keyword evidence="5" id="KW-0325">Glycoprotein</keyword>
<reference evidence="9" key="1">
    <citation type="journal article" date="2023" name="Plant J.">
        <title>The genome of the king protea, Protea cynaroides.</title>
        <authorList>
            <person name="Chang J."/>
            <person name="Duong T.A."/>
            <person name="Schoeman C."/>
            <person name="Ma X."/>
            <person name="Roodt D."/>
            <person name="Barker N."/>
            <person name="Li Z."/>
            <person name="Van de Peer Y."/>
            <person name="Mizrachi E."/>
        </authorList>
    </citation>
    <scope>NUCLEOTIDE SEQUENCE</scope>
    <source>
        <tissue evidence="9">Young leaves</tissue>
    </source>
</reference>
<evidence type="ECO:0000256" key="3">
    <source>
        <dbReference type="ARBA" id="ARBA00022750"/>
    </source>
</evidence>
<comment type="similarity">
    <text evidence="1">Belongs to the peptidase A1 family.</text>
</comment>
<keyword evidence="10" id="KW-1185">Reference proteome</keyword>
<feature type="chain" id="PRO_5040364084" description="Peptidase A1 domain-containing protein" evidence="7">
    <location>
        <begin position="23"/>
        <end position="515"/>
    </location>
</feature>
<dbReference type="InterPro" id="IPR033121">
    <property type="entry name" value="PEPTIDASE_A1"/>
</dbReference>
<evidence type="ECO:0000313" key="9">
    <source>
        <dbReference type="EMBL" id="KAJ4956633.1"/>
    </source>
</evidence>
<dbReference type="PROSITE" id="PS51767">
    <property type="entry name" value="PEPTIDASE_A1"/>
    <property type="match status" value="1"/>
</dbReference>
<keyword evidence="7" id="KW-0732">Signal</keyword>
<comment type="caution">
    <text evidence="9">The sequence shown here is derived from an EMBL/GenBank/DDBJ whole genome shotgun (WGS) entry which is preliminary data.</text>
</comment>
<evidence type="ECO:0000313" key="10">
    <source>
        <dbReference type="Proteomes" id="UP001141806"/>
    </source>
</evidence>
<dbReference type="CDD" id="cd05476">
    <property type="entry name" value="pepsin_A_like_plant"/>
    <property type="match status" value="1"/>
</dbReference>
<evidence type="ECO:0000256" key="6">
    <source>
        <dbReference type="SAM" id="MobiDB-lite"/>
    </source>
</evidence>
<accession>A0A9Q0H1N6</accession>
<dbReference type="PANTHER" id="PTHR47967">
    <property type="entry name" value="OS07G0603500 PROTEIN-RELATED"/>
    <property type="match status" value="1"/>
</dbReference>
<feature type="domain" description="Peptidase A1" evidence="8">
    <location>
        <begin position="78"/>
        <end position="476"/>
    </location>
</feature>
<dbReference type="Pfam" id="PF14541">
    <property type="entry name" value="TAXi_C"/>
    <property type="match status" value="1"/>
</dbReference>
<dbReference type="GO" id="GO:0005576">
    <property type="term" value="C:extracellular region"/>
    <property type="evidence" value="ECO:0007669"/>
    <property type="project" value="TreeGrafter"/>
</dbReference>